<comment type="catalytic activity">
    <reaction evidence="1 18">
        <text>a 1,2-diacyl-sn-glycero-3-phosphate + CTP + H(+) = a CDP-1,2-diacyl-sn-glycerol + diphosphate</text>
        <dbReference type="Rhea" id="RHEA:16229"/>
        <dbReference type="ChEBI" id="CHEBI:15378"/>
        <dbReference type="ChEBI" id="CHEBI:33019"/>
        <dbReference type="ChEBI" id="CHEBI:37563"/>
        <dbReference type="ChEBI" id="CHEBI:58332"/>
        <dbReference type="ChEBI" id="CHEBI:58608"/>
        <dbReference type="EC" id="2.7.7.41"/>
    </reaction>
</comment>
<dbReference type="RefSeq" id="WP_343925487.1">
    <property type="nucleotide sequence ID" value="NZ_BAAAIR010000046.1"/>
</dbReference>
<dbReference type="GO" id="GO:0016779">
    <property type="term" value="F:nucleotidyltransferase activity"/>
    <property type="evidence" value="ECO:0007669"/>
    <property type="project" value="UniProtKB-KW"/>
</dbReference>
<evidence type="ECO:0000256" key="4">
    <source>
        <dbReference type="ARBA" id="ARBA00005189"/>
    </source>
</evidence>
<keyword evidence="10 18" id="KW-0808">Transferase</keyword>
<proteinExistence type="inferred from homology"/>
<evidence type="ECO:0000256" key="13">
    <source>
        <dbReference type="ARBA" id="ARBA00022989"/>
    </source>
</evidence>
<evidence type="ECO:0000256" key="15">
    <source>
        <dbReference type="ARBA" id="ARBA00023136"/>
    </source>
</evidence>
<evidence type="ECO:0000256" key="2">
    <source>
        <dbReference type="ARBA" id="ARBA00004651"/>
    </source>
</evidence>
<name>A0ABW0FDE6_9MICO</name>
<evidence type="ECO:0000256" key="8">
    <source>
        <dbReference type="ARBA" id="ARBA00022475"/>
    </source>
</evidence>
<keyword evidence="9" id="KW-0444">Lipid biosynthesis</keyword>
<keyword evidence="8" id="KW-1003">Cell membrane</keyword>
<evidence type="ECO:0000256" key="7">
    <source>
        <dbReference type="ARBA" id="ARBA00019373"/>
    </source>
</evidence>
<dbReference type="PANTHER" id="PTHR46382:SF1">
    <property type="entry name" value="PHOSPHATIDATE CYTIDYLYLTRANSFERASE"/>
    <property type="match status" value="1"/>
</dbReference>
<dbReference type="PROSITE" id="PS01315">
    <property type="entry name" value="CDS"/>
    <property type="match status" value="1"/>
</dbReference>
<keyword evidence="14" id="KW-0443">Lipid metabolism</keyword>
<comment type="pathway">
    <text evidence="3 18">Phospholipid metabolism; CDP-diacylglycerol biosynthesis; CDP-diacylglycerol from sn-glycerol 3-phosphate: step 3/3.</text>
</comment>
<evidence type="ECO:0000256" key="19">
    <source>
        <dbReference type="SAM" id="Phobius"/>
    </source>
</evidence>
<keyword evidence="21" id="KW-1185">Reference proteome</keyword>
<comment type="similarity">
    <text evidence="5 18">Belongs to the CDS family.</text>
</comment>
<dbReference type="EMBL" id="JBHSLN010000012">
    <property type="protein sequence ID" value="MFC5296571.1"/>
    <property type="molecule type" value="Genomic_DNA"/>
</dbReference>
<evidence type="ECO:0000256" key="16">
    <source>
        <dbReference type="ARBA" id="ARBA00023209"/>
    </source>
</evidence>
<feature type="transmembrane region" description="Helical" evidence="19">
    <location>
        <begin position="171"/>
        <end position="196"/>
    </location>
</feature>
<dbReference type="Pfam" id="PF01148">
    <property type="entry name" value="CTP_transf_1"/>
    <property type="match status" value="1"/>
</dbReference>
<feature type="transmembrane region" description="Helical" evidence="19">
    <location>
        <begin position="235"/>
        <end position="254"/>
    </location>
</feature>
<feature type="transmembrane region" description="Helical" evidence="19">
    <location>
        <begin position="67"/>
        <end position="85"/>
    </location>
</feature>
<feature type="transmembrane region" description="Helical" evidence="19">
    <location>
        <begin position="92"/>
        <end position="109"/>
    </location>
</feature>
<comment type="pathway">
    <text evidence="4">Lipid metabolism.</text>
</comment>
<comment type="caution">
    <text evidence="20">The sequence shown here is derived from an EMBL/GenBank/DDBJ whole genome shotgun (WGS) entry which is preliminary data.</text>
</comment>
<evidence type="ECO:0000313" key="20">
    <source>
        <dbReference type="EMBL" id="MFC5296571.1"/>
    </source>
</evidence>
<protein>
    <recommendedName>
        <fullName evidence="7 18">Phosphatidate cytidylyltransferase</fullName>
        <ecNumber evidence="6 18">2.7.7.41</ecNumber>
    </recommendedName>
</protein>
<evidence type="ECO:0000256" key="12">
    <source>
        <dbReference type="ARBA" id="ARBA00022695"/>
    </source>
</evidence>
<evidence type="ECO:0000256" key="14">
    <source>
        <dbReference type="ARBA" id="ARBA00023098"/>
    </source>
</evidence>
<keyword evidence="11 18" id="KW-0812">Transmembrane</keyword>
<feature type="transmembrane region" description="Helical" evidence="19">
    <location>
        <begin position="40"/>
        <end position="61"/>
    </location>
</feature>
<dbReference type="InterPro" id="IPR000374">
    <property type="entry name" value="PC_trans"/>
</dbReference>
<keyword evidence="13 19" id="KW-1133">Transmembrane helix</keyword>
<organism evidence="20 21">
    <name type="scientific">Brachybacterium tyrofermentans</name>
    <dbReference type="NCBI Taxonomy" id="47848"/>
    <lineage>
        <taxon>Bacteria</taxon>
        <taxon>Bacillati</taxon>
        <taxon>Actinomycetota</taxon>
        <taxon>Actinomycetes</taxon>
        <taxon>Micrococcales</taxon>
        <taxon>Dermabacteraceae</taxon>
        <taxon>Brachybacterium</taxon>
    </lineage>
</organism>
<keyword evidence="17" id="KW-1208">Phospholipid metabolism</keyword>
<evidence type="ECO:0000256" key="10">
    <source>
        <dbReference type="ARBA" id="ARBA00022679"/>
    </source>
</evidence>
<keyword evidence="15 19" id="KW-0472">Membrane</keyword>
<evidence type="ECO:0000256" key="5">
    <source>
        <dbReference type="ARBA" id="ARBA00010185"/>
    </source>
</evidence>
<dbReference type="Proteomes" id="UP001595937">
    <property type="component" value="Unassembled WGS sequence"/>
</dbReference>
<feature type="transmembrane region" description="Helical" evidence="19">
    <location>
        <begin position="143"/>
        <end position="165"/>
    </location>
</feature>
<dbReference type="PANTHER" id="PTHR46382">
    <property type="entry name" value="PHOSPHATIDATE CYTIDYLYLTRANSFERASE"/>
    <property type="match status" value="1"/>
</dbReference>
<evidence type="ECO:0000256" key="11">
    <source>
        <dbReference type="ARBA" id="ARBA00022692"/>
    </source>
</evidence>
<evidence type="ECO:0000256" key="9">
    <source>
        <dbReference type="ARBA" id="ARBA00022516"/>
    </source>
</evidence>
<reference evidence="21" key="1">
    <citation type="journal article" date="2019" name="Int. J. Syst. Evol. Microbiol.">
        <title>The Global Catalogue of Microorganisms (GCM) 10K type strain sequencing project: providing services to taxonomists for standard genome sequencing and annotation.</title>
        <authorList>
            <consortium name="The Broad Institute Genomics Platform"/>
            <consortium name="The Broad Institute Genome Sequencing Center for Infectious Disease"/>
            <person name="Wu L."/>
            <person name="Ma J."/>
        </authorList>
    </citation>
    <scope>NUCLEOTIDE SEQUENCE [LARGE SCALE GENOMIC DNA]</scope>
    <source>
        <strain evidence="21">CGMCC 1.16455</strain>
    </source>
</reference>
<accession>A0ABW0FDE6</accession>
<gene>
    <name evidence="20" type="ORF">ACFPK8_03545</name>
</gene>
<keyword evidence="12 18" id="KW-0548">Nucleotidyltransferase</keyword>
<comment type="subcellular location">
    <subcellularLocation>
        <location evidence="2">Cell membrane</location>
        <topology evidence="2">Multi-pass membrane protein</topology>
    </subcellularLocation>
</comment>
<dbReference type="GeneID" id="303298449"/>
<keyword evidence="16" id="KW-0594">Phospholipid biosynthesis</keyword>
<feature type="transmembrane region" description="Helical" evidence="19">
    <location>
        <begin position="208"/>
        <end position="229"/>
    </location>
</feature>
<evidence type="ECO:0000256" key="6">
    <source>
        <dbReference type="ARBA" id="ARBA00012487"/>
    </source>
</evidence>
<evidence type="ECO:0000256" key="1">
    <source>
        <dbReference type="ARBA" id="ARBA00001698"/>
    </source>
</evidence>
<feature type="transmembrane region" description="Helical" evidence="19">
    <location>
        <begin position="115"/>
        <end position="131"/>
    </location>
</feature>
<dbReference type="EC" id="2.7.7.41" evidence="6 18"/>
<evidence type="ECO:0000256" key="3">
    <source>
        <dbReference type="ARBA" id="ARBA00005119"/>
    </source>
</evidence>
<evidence type="ECO:0000256" key="18">
    <source>
        <dbReference type="RuleBase" id="RU003938"/>
    </source>
</evidence>
<evidence type="ECO:0000313" key="21">
    <source>
        <dbReference type="Proteomes" id="UP001595937"/>
    </source>
</evidence>
<evidence type="ECO:0000256" key="17">
    <source>
        <dbReference type="ARBA" id="ARBA00023264"/>
    </source>
</evidence>
<sequence length="301" mass="30795">MTTDSDPTPRPAATTTVVAADGADAFAPEHAKRRGPGRNLPAAIAVGAVLGGVLLCSLFVVPQAFPVLVAIIVVLAVLELTRALAHGGLRIPAVPVLVGVIGMAISTVVFDVQGLLISTAVAVCVLILWRVSESMGLTALRDVAGGVFALSWVAFLGSFTLLLFGMEQGPLLVMLAVLGPVGNDIGGYVAGVLFGSHPMAPGISPKKSWEGFAGSLILGVASVTTFGMLALDVPWWAGAALGVVLVVVSTCGDLSESLLKRDLGIKDMGHLLPGHGGVLDRVDSILLAAPTTYIMLEVLLP</sequence>